<dbReference type="InterPro" id="IPR005152">
    <property type="entry name" value="Lipase_secreted"/>
</dbReference>
<dbReference type="AlphaFoldDB" id="A0A1A7R9A3"/>
<keyword evidence="2" id="KW-1185">Reference proteome</keyword>
<name>A0A1A7R9A3_9GAMM</name>
<dbReference type="PANTHER" id="PTHR34853:SF1">
    <property type="entry name" value="LIPASE 5"/>
    <property type="match status" value="1"/>
</dbReference>
<organism evidence="1 2">
    <name type="scientific">Acinetobacter gandensis</name>
    <dbReference type="NCBI Taxonomy" id="1443941"/>
    <lineage>
        <taxon>Bacteria</taxon>
        <taxon>Pseudomonadati</taxon>
        <taxon>Pseudomonadota</taxon>
        <taxon>Gammaproteobacteria</taxon>
        <taxon>Moraxellales</taxon>
        <taxon>Moraxellaceae</taxon>
        <taxon>Acinetobacter</taxon>
    </lineage>
</organism>
<evidence type="ECO:0000313" key="1">
    <source>
        <dbReference type="EMBL" id="OBX28845.1"/>
    </source>
</evidence>
<dbReference type="Proteomes" id="UP000185753">
    <property type="component" value="Unassembled WGS sequence"/>
</dbReference>
<sequence>MMNQLKLTVLVSSTLFLVACGGSDGDSSFISDDGIPKNNIAAPVVKTQVYIDANANANAVLDTVSANKTLMTYKMLGVNGTETQATALLFTPKGTKPTGGWPIVAWAHGTTGVADACAPSQQGLKGNEYFISKLLAAGYAVVAPDYEGLGEPSGKELHPFLNLKSEAFSITDAVVAASKNLGNTTEKRWSVVGHSQGGQAALGAAQYASRAQLSYKGAVAVAPASNLALILSGGEQKAAAETDPIKKINILAPLDTFTSLITAGLRNSTPTLQYSEVFVPPTDQLAAQAESVCYDVLGQTLGGAMGAYVQKNGKLDGYPRTQTNFMTNIKVVKQFLEQDSQPLLKKLSTPIFIYQGSNDTTVPKAATDVLIQLATSKGTKINYVTDTDNAITPKWDHATVYTANWDEIILDVKSLMPIQ</sequence>
<proteinExistence type="predicted"/>
<protein>
    <submittedName>
        <fullName evidence="1">Triacylglycerol lipase</fullName>
    </submittedName>
</protein>
<evidence type="ECO:0000313" key="2">
    <source>
        <dbReference type="Proteomes" id="UP000185753"/>
    </source>
</evidence>
<dbReference type="PIRSF" id="PIRSF029171">
    <property type="entry name" value="Esterase_LipA"/>
    <property type="match status" value="1"/>
</dbReference>
<accession>A0A1A7R9A3</accession>
<dbReference type="GO" id="GO:0016042">
    <property type="term" value="P:lipid catabolic process"/>
    <property type="evidence" value="ECO:0007669"/>
    <property type="project" value="InterPro"/>
</dbReference>
<reference evidence="2" key="1">
    <citation type="submission" date="2016-06" db="EMBL/GenBank/DDBJ databases">
        <authorList>
            <person name="Radolfova-Krizova L."/>
            <person name="Nemec A."/>
        </authorList>
    </citation>
    <scope>NUCLEOTIDE SEQUENCE [LARGE SCALE GENOMIC DNA]</scope>
    <source>
        <strain evidence="2">ANC 4275</strain>
    </source>
</reference>
<dbReference type="PROSITE" id="PS51257">
    <property type="entry name" value="PROKAR_LIPOPROTEIN"/>
    <property type="match status" value="1"/>
</dbReference>
<dbReference type="GO" id="GO:0004806">
    <property type="term" value="F:triacylglycerol lipase activity"/>
    <property type="evidence" value="ECO:0007669"/>
    <property type="project" value="InterPro"/>
</dbReference>
<gene>
    <name evidence="1" type="ORF">A9J31_04340</name>
</gene>
<dbReference type="Pfam" id="PF03583">
    <property type="entry name" value="LIP"/>
    <property type="match status" value="1"/>
</dbReference>
<comment type="caution">
    <text evidence="1">The sequence shown here is derived from an EMBL/GenBank/DDBJ whole genome shotgun (WGS) entry which is preliminary data.</text>
</comment>
<dbReference type="STRING" id="1443941.A9J31_04340"/>
<dbReference type="InterPro" id="IPR029058">
    <property type="entry name" value="AB_hydrolase_fold"/>
</dbReference>
<dbReference type="EMBL" id="LZDS01000023">
    <property type="protein sequence ID" value="OBX28845.1"/>
    <property type="molecule type" value="Genomic_DNA"/>
</dbReference>
<dbReference type="PANTHER" id="PTHR34853">
    <property type="match status" value="1"/>
</dbReference>
<dbReference type="Gene3D" id="3.40.50.1820">
    <property type="entry name" value="alpha/beta hydrolase"/>
    <property type="match status" value="1"/>
</dbReference>
<dbReference type="SUPFAM" id="SSF53474">
    <property type="entry name" value="alpha/beta-Hydrolases"/>
    <property type="match status" value="1"/>
</dbReference>
<dbReference type="RefSeq" id="WP_067764095.1">
    <property type="nucleotide sequence ID" value="NZ_LZDS01000023.1"/>
</dbReference>